<proteinExistence type="predicted"/>
<evidence type="ECO:0000313" key="2">
    <source>
        <dbReference type="EMBL" id="ERI73773.1"/>
    </source>
</evidence>
<comment type="caution">
    <text evidence="2">The sequence shown here is derived from an EMBL/GenBank/DDBJ whole genome shotgun (WGS) entry which is preliminary data.</text>
</comment>
<dbReference type="EMBL" id="AWSU01000371">
    <property type="protein sequence ID" value="ERI73773.1"/>
    <property type="molecule type" value="Genomic_DNA"/>
</dbReference>
<dbReference type="AlphaFoldDB" id="A0ABC9TR01"/>
<organism evidence="2 3">
    <name type="scientific">[Clostridium] symbiosum ATCC 14940</name>
    <dbReference type="NCBI Taxonomy" id="411472"/>
    <lineage>
        <taxon>Bacteria</taxon>
        <taxon>Bacillati</taxon>
        <taxon>Bacillota</taxon>
        <taxon>Clostridia</taxon>
        <taxon>Lachnospirales</taxon>
        <taxon>Lachnospiraceae</taxon>
        <taxon>Otoolea</taxon>
    </lineage>
</organism>
<feature type="transmembrane region" description="Helical" evidence="1">
    <location>
        <begin position="12"/>
        <end position="33"/>
    </location>
</feature>
<name>A0ABC9TR01_CLOSY</name>
<evidence type="ECO:0000256" key="1">
    <source>
        <dbReference type="SAM" id="Phobius"/>
    </source>
</evidence>
<reference evidence="2 3" key="1">
    <citation type="submission" date="2013-07" db="EMBL/GenBank/DDBJ databases">
        <authorList>
            <person name="Weinstock G."/>
            <person name="Sodergren E."/>
            <person name="Wylie T."/>
            <person name="Fulton L."/>
            <person name="Fulton R."/>
            <person name="Fronick C."/>
            <person name="O'Laughlin M."/>
            <person name="Godfrey J."/>
            <person name="Miner T."/>
            <person name="Herter B."/>
            <person name="Appelbaum E."/>
            <person name="Cordes M."/>
            <person name="Lek S."/>
            <person name="Wollam A."/>
            <person name="Pepin K.H."/>
            <person name="Palsikar V.B."/>
            <person name="Mitreva M."/>
            <person name="Wilson R.K."/>
        </authorList>
    </citation>
    <scope>NUCLEOTIDE SEQUENCE [LARGE SCALE GENOMIC DNA]</scope>
    <source>
        <strain evidence="2 3">ATCC 14940</strain>
    </source>
</reference>
<keyword evidence="1" id="KW-1133">Transmembrane helix</keyword>
<sequence>MFPPFIDITKFLHFFLFAFFFVFLYTLCSIVFCRSDIGISEVAFVCI</sequence>
<accession>A0ABC9TR01</accession>
<protein>
    <submittedName>
        <fullName evidence="2">Uncharacterized protein</fullName>
    </submittedName>
</protein>
<gene>
    <name evidence="2" type="ORF">CLOSYM_04682</name>
</gene>
<evidence type="ECO:0000313" key="3">
    <source>
        <dbReference type="Proteomes" id="UP000016491"/>
    </source>
</evidence>
<keyword evidence="1" id="KW-0472">Membrane</keyword>
<dbReference type="Proteomes" id="UP000016491">
    <property type="component" value="Unassembled WGS sequence"/>
</dbReference>
<keyword evidence="1" id="KW-0812">Transmembrane</keyword>